<evidence type="ECO:0000256" key="1">
    <source>
        <dbReference type="ARBA" id="ARBA00012513"/>
    </source>
</evidence>
<comment type="caution">
    <text evidence="9">The sequence shown here is derived from an EMBL/GenBank/DDBJ whole genome shotgun (WGS) entry which is preliminary data.</text>
</comment>
<dbReference type="SMART" id="SM00220">
    <property type="entry name" value="S_TKc"/>
    <property type="match status" value="1"/>
</dbReference>
<evidence type="ECO:0000256" key="4">
    <source>
        <dbReference type="ARBA" id="ARBA00022741"/>
    </source>
</evidence>
<protein>
    <recommendedName>
        <fullName evidence="1">non-specific serine/threonine protein kinase</fullName>
        <ecNumber evidence="1">2.7.11.1</ecNumber>
    </recommendedName>
</protein>
<gene>
    <name evidence="9" type="ORF">nbrc107696_23730</name>
</gene>
<evidence type="ECO:0000259" key="8">
    <source>
        <dbReference type="PROSITE" id="PS50011"/>
    </source>
</evidence>
<keyword evidence="5" id="KW-0418">Kinase</keyword>
<evidence type="ECO:0000256" key="7">
    <source>
        <dbReference type="SAM" id="Phobius"/>
    </source>
</evidence>
<dbReference type="Gene3D" id="3.30.200.20">
    <property type="entry name" value="Phosphorylase Kinase, domain 1"/>
    <property type="match status" value="1"/>
</dbReference>
<evidence type="ECO:0000256" key="2">
    <source>
        <dbReference type="ARBA" id="ARBA00022527"/>
    </source>
</evidence>
<dbReference type="Proteomes" id="UP000444960">
    <property type="component" value="Unassembled WGS sequence"/>
</dbReference>
<name>A0A7I9V9B7_9ACTN</name>
<accession>A0A7I9V9B7</accession>
<proteinExistence type="predicted"/>
<dbReference type="GO" id="GO:0004674">
    <property type="term" value="F:protein serine/threonine kinase activity"/>
    <property type="evidence" value="ECO:0007669"/>
    <property type="project" value="UniProtKB-KW"/>
</dbReference>
<keyword evidence="7" id="KW-1133">Transmembrane helix</keyword>
<feature type="transmembrane region" description="Helical" evidence="7">
    <location>
        <begin position="545"/>
        <end position="567"/>
    </location>
</feature>
<feature type="domain" description="Protein kinase" evidence="8">
    <location>
        <begin position="5"/>
        <end position="268"/>
    </location>
</feature>
<dbReference type="AlphaFoldDB" id="A0A7I9V9B7"/>
<dbReference type="EMBL" id="BJOV01000005">
    <property type="protein sequence ID" value="GEE01927.1"/>
    <property type="molecule type" value="Genomic_DNA"/>
</dbReference>
<keyword evidence="4" id="KW-0547">Nucleotide-binding</keyword>
<dbReference type="PROSITE" id="PS50011">
    <property type="entry name" value="PROTEIN_KINASE_DOM"/>
    <property type="match status" value="1"/>
</dbReference>
<keyword evidence="7" id="KW-0472">Membrane</keyword>
<evidence type="ECO:0000313" key="10">
    <source>
        <dbReference type="Proteomes" id="UP000444960"/>
    </source>
</evidence>
<dbReference type="EC" id="2.7.11.1" evidence="1"/>
<feature type="transmembrane region" description="Helical" evidence="7">
    <location>
        <begin position="395"/>
        <end position="415"/>
    </location>
</feature>
<keyword evidence="3" id="KW-0808">Transferase</keyword>
<organism evidence="9 10">
    <name type="scientific">Gordonia spumicola</name>
    <dbReference type="NCBI Taxonomy" id="589161"/>
    <lineage>
        <taxon>Bacteria</taxon>
        <taxon>Bacillati</taxon>
        <taxon>Actinomycetota</taxon>
        <taxon>Actinomycetes</taxon>
        <taxon>Mycobacteriales</taxon>
        <taxon>Gordoniaceae</taxon>
        <taxon>Gordonia</taxon>
    </lineage>
</organism>
<dbReference type="GO" id="GO:0005524">
    <property type="term" value="F:ATP binding"/>
    <property type="evidence" value="ECO:0007669"/>
    <property type="project" value="UniProtKB-KW"/>
</dbReference>
<dbReference type="InterPro" id="IPR000719">
    <property type="entry name" value="Prot_kinase_dom"/>
</dbReference>
<dbReference type="CDD" id="cd14014">
    <property type="entry name" value="STKc_PknB_like"/>
    <property type="match status" value="1"/>
</dbReference>
<dbReference type="InterPro" id="IPR011009">
    <property type="entry name" value="Kinase-like_dom_sf"/>
</dbReference>
<keyword evidence="6" id="KW-0067">ATP-binding</keyword>
<dbReference type="Pfam" id="PF00069">
    <property type="entry name" value="Pkinase"/>
    <property type="match status" value="1"/>
</dbReference>
<dbReference type="PANTHER" id="PTHR43289:SF6">
    <property type="entry name" value="SERINE_THREONINE-PROTEIN KINASE NEKL-3"/>
    <property type="match status" value="1"/>
</dbReference>
<evidence type="ECO:0000256" key="5">
    <source>
        <dbReference type="ARBA" id="ARBA00022777"/>
    </source>
</evidence>
<evidence type="ECO:0000256" key="6">
    <source>
        <dbReference type="ARBA" id="ARBA00022840"/>
    </source>
</evidence>
<feature type="transmembrane region" description="Helical" evidence="7">
    <location>
        <begin position="325"/>
        <end position="345"/>
    </location>
</feature>
<evidence type="ECO:0000256" key="3">
    <source>
        <dbReference type="ARBA" id="ARBA00022679"/>
    </source>
</evidence>
<sequence>MFVGYLVEDVLAMDGTGEVVLARHPRFARRDVLRVVSDPELRDAVQSAADTMAGLRRPGIVRVHDRGVDGDRVWVATEYVEGPTLGDVIGRGPLPAGQVTQVADELAAVLDELADNGVVHGRLRPTGVRVDAGGHARLTGIGTVLSGTDVGETFDDVGFTAPELRAGRPVDATADQYSLACIVFAMITGSQPFNGTTPDMIGQAHVHEPPPAVSSRLPGVGPAVDQVLFRALEKNPRDRFPSSAAFVAALRQAVGVGGARVEAAHTVVGGPALRPVPSPVPAALPAVVDPPAFVPSRGLIGALWAAVALSVLNLIGVLIDVHFVFPAAIVVAVVFAVTAVAGVVMKRSRPMAVTVGVVSVIVGLVWAIPSVGFYAHPGFSSLLHRLGLGIAPFQLIAMVAGLVTFAVGVTTLVCARHRPAVGLGSPVVSPQVYHGAPTPGGGSGFVLTTKYFPLSWFFLFLTPTVEIDGTPVRARWGDNRFDLAPGQHRVRIWVPYLAGWRVGPAETVVSVGPQSAVALEYRAPVWAFSAGSLGPSPQTYNGAGLALGMVLVPFVLFIVAILSMPYML</sequence>
<dbReference type="PANTHER" id="PTHR43289">
    <property type="entry name" value="MITOGEN-ACTIVATED PROTEIN KINASE KINASE KINASE 20-RELATED"/>
    <property type="match status" value="1"/>
</dbReference>
<feature type="transmembrane region" description="Helical" evidence="7">
    <location>
        <begin position="352"/>
        <end position="375"/>
    </location>
</feature>
<dbReference type="SUPFAM" id="SSF56112">
    <property type="entry name" value="Protein kinase-like (PK-like)"/>
    <property type="match status" value="1"/>
</dbReference>
<evidence type="ECO:0000313" key="9">
    <source>
        <dbReference type="EMBL" id="GEE01927.1"/>
    </source>
</evidence>
<keyword evidence="10" id="KW-1185">Reference proteome</keyword>
<dbReference type="Gene3D" id="1.10.510.10">
    <property type="entry name" value="Transferase(Phosphotransferase) domain 1"/>
    <property type="match status" value="1"/>
</dbReference>
<keyword evidence="7" id="KW-0812">Transmembrane</keyword>
<keyword evidence="2" id="KW-0723">Serine/threonine-protein kinase</keyword>
<reference evidence="10" key="1">
    <citation type="submission" date="2019-06" db="EMBL/GenBank/DDBJ databases">
        <title>Gordonia isolated from sludge of a wastewater treatment plant.</title>
        <authorList>
            <person name="Tamura T."/>
            <person name="Aoyama K."/>
            <person name="Kang Y."/>
            <person name="Saito S."/>
            <person name="Akiyama N."/>
            <person name="Yazawa K."/>
            <person name="Gonoi T."/>
            <person name="Mikami Y."/>
        </authorList>
    </citation>
    <scope>NUCLEOTIDE SEQUENCE [LARGE SCALE GENOMIC DNA]</scope>
    <source>
        <strain evidence="10">NBRC 107696</strain>
    </source>
</reference>